<feature type="compositionally biased region" description="Polar residues" evidence="1">
    <location>
        <begin position="1178"/>
        <end position="1190"/>
    </location>
</feature>
<feature type="compositionally biased region" description="Basic and acidic residues" evidence="1">
    <location>
        <begin position="171"/>
        <end position="188"/>
    </location>
</feature>
<reference evidence="3 4" key="1">
    <citation type="submission" date="2019-01" db="EMBL/GenBank/DDBJ databases">
        <title>Sequencing of cultivated peanut Arachis hypogaea provides insights into genome evolution and oil improvement.</title>
        <authorList>
            <person name="Chen X."/>
        </authorList>
    </citation>
    <scope>NUCLEOTIDE SEQUENCE [LARGE SCALE GENOMIC DNA]</scope>
    <source>
        <strain evidence="4">cv. Fuhuasheng</strain>
        <tissue evidence="3">Leaves</tissue>
    </source>
</reference>
<dbReference type="InterPro" id="IPR019734">
    <property type="entry name" value="TPR_rpt"/>
</dbReference>
<dbReference type="STRING" id="3818.A0A445CLR7"/>
<evidence type="ECO:0000313" key="3">
    <source>
        <dbReference type="EMBL" id="RYR51859.1"/>
    </source>
</evidence>
<name>A0A445CLR7_ARAHY</name>
<feature type="region of interest" description="Disordered" evidence="1">
    <location>
        <begin position="152"/>
        <end position="217"/>
    </location>
</feature>
<keyword evidence="4" id="KW-1185">Reference proteome</keyword>
<protein>
    <recommendedName>
        <fullName evidence="2">J domain-containing protein</fullName>
    </recommendedName>
</protein>
<organism evidence="3 4">
    <name type="scientific">Arachis hypogaea</name>
    <name type="common">Peanut</name>
    <dbReference type="NCBI Taxonomy" id="3818"/>
    <lineage>
        <taxon>Eukaryota</taxon>
        <taxon>Viridiplantae</taxon>
        <taxon>Streptophyta</taxon>
        <taxon>Embryophyta</taxon>
        <taxon>Tracheophyta</taxon>
        <taxon>Spermatophyta</taxon>
        <taxon>Magnoliopsida</taxon>
        <taxon>eudicotyledons</taxon>
        <taxon>Gunneridae</taxon>
        <taxon>Pentapetalae</taxon>
        <taxon>rosids</taxon>
        <taxon>fabids</taxon>
        <taxon>Fabales</taxon>
        <taxon>Fabaceae</taxon>
        <taxon>Papilionoideae</taxon>
        <taxon>50 kb inversion clade</taxon>
        <taxon>dalbergioids sensu lato</taxon>
        <taxon>Dalbergieae</taxon>
        <taxon>Pterocarpus clade</taxon>
        <taxon>Arachis</taxon>
    </lineage>
</organism>
<dbReference type="InterPro" id="IPR011990">
    <property type="entry name" value="TPR-like_helical_dom_sf"/>
</dbReference>
<evidence type="ECO:0000259" key="2">
    <source>
        <dbReference type="PROSITE" id="PS50076"/>
    </source>
</evidence>
<feature type="compositionally biased region" description="Polar residues" evidence="1">
    <location>
        <begin position="581"/>
        <end position="594"/>
    </location>
</feature>
<dbReference type="OrthoDB" id="10250354at2759"/>
<feature type="compositionally biased region" description="Basic and acidic residues" evidence="1">
    <location>
        <begin position="542"/>
        <end position="557"/>
    </location>
</feature>
<feature type="compositionally biased region" description="Low complexity" evidence="1">
    <location>
        <begin position="48"/>
        <end position="61"/>
    </location>
</feature>
<dbReference type="Pfam" id="PF00226">
    <property type="entry name" value="DnaJ"/>
    <property type="match status" value="1"/>
</dbReference>
<dbReference type="EMBL" id="SDMP01000006">
    <property type="protein sequence ID" value="RYR51859.1"/>
    <property type="molecule type" value="Genomic_DNA"/>
</dbReference>
<feature type="domain" description="J" evidence="2">
    <location>
        <begin position="1218"/>
        <end position="1304"/>
    </location>
</feature>
<feature type="compositionally biased region" description="Polar residues" evidence="1">
    <location>
        <begin position="252"/>
        <end position="265"/>
    </location>
</feature>
<dbReference type="InterPro" id="IPR036869">
    <property type="entry name" value="J_dom_sf"/>
</dbReference>
<dbReference type="SMR" id="A0A445CLR7"/>
<feature type="compositionally biased region" description="Basic residues" evidence="1">
    <location>
        <begin position="66"/>
        <end position="79"/>
    </location>
</feature>
<gene>
    <name evidence="3" type="ORF">Ahy_A06g026815</name>
</gene>
<comment type="caution">
    <text evidence="3">The sequence shown here is derived from an EMBL/GenBank/DDBJ whole genome shotgun (WGS) entry which is preliminary data.</text>
</comment>
<evidence type="ECO:0000256" key="1">
    <source>
        <dbReference type="SAM" id="MobiDB-lite"/>
    </source>
</evidence>
<feature type="region of interest" description="Disordered" evidence="1">
    <location>
        <begin position="16"/>
        <end position="101"/>
    </location>
</feature>
<dbReference type="SUPFAM" id="SSF46565">
    <property type="entry name" value="Chaperone J-domain"/>
    <property type="match status" value="1"/>
</dbReference>
<feature type="region of interest" description="Disordered" evidence="1">
    <location>
        <begin position="1311"/>
        <end position="1340"/>
    </location>
</feature>
<dbReference type="Gene3D" id="1.25.40.10">
    <property type="entry name" value="Tetratricopeptide repeat domain"/>
    <property type="match status" value="3"/>
</dbReference>
<dbReference type="Gramene" id="arahy.Tifrunner.gnm2.ann2.Ah06g103700.1">
    <property type="protein sequence ID" value="arahy.Tifrunner.gnm2.ann2.Ah06g103700.1-CDS"/>
    <property type="gene ID" value="arahy.Tifrunner.gnm2.ann2.Ah06g103700"/>
</dbReference>
<dbReference type="PANTHER" id="PTHR45181:SF8">
    <property type="entry name" value="HEAT SHOCK PROTEIN DNAJ WITH TETRATRICOPEPTIDE REPEAT-CONTAINING PROTEIN"/>
    <property type="match status" value="1"/>
</dbReference>
<dbReference type="PANTHER" id="PTHR45181">
    <property type="entry name" value="HEAT SHOCK PROTEIN DNAJ WITH TETRATRICOPEPTIDE REPEAT-CONTAINING PROTEIN"/>
    <property type="match status" value="1"/>
</dbReference>
<sequence length="1362" mass="148719">MSPAVVHLRSPITSSAFQTTDSVPDSTSHSSFHHHTPFPHFNAEALNPSSATATAAPAGGASMSRGRTRARLVKQRKKQSASQHVKPRDATPGFDSVPSDQVTGNISDLNGFSVGSVGLESGVRACDGGSSNCYRKLGGDSFVFGATSVSSGSARDLGSEQGRESSVGSVHGREGAPDRETEVGKSDPVEFVFSATRSDRESNLGRKTGESAAGVGFGDERKRGLNSELRDWSVNAKGFVFCADQNGFVDNSNAQNEKSGESVENSVFGDAGDREGRDGAECARQDSFRFVFGSCNGEASSFKVENQGNLDGTRNFDPGMGNFNYTKAATDGNSNVDDNKKHGYGSSNDISTAYGATPAYKLTDEMEKLNIDHSKEADVTRDSTNSHVNDSTGFVFGGRENVYDYFSTGSGINANGHKSCSSAASGNIGGQYFKACKPNDVQDRTGCGIACGFTRVPCTPKPPKDSEVNGATSSFSSSSVGLDSISNNYTSAGHPLSGNHDKCDNYFTSIPEALKESFMGFKPPMWDPSAFKDNLFPKLDKKLESTQKVRSSKEKGSKHMRRKLKPHSLNKKQTRLDPSYKENSSLETPDSSGCHSPMDFSPYQEMAAEDQDVKDENLAGVGRGTDINRTDQRCGGSDNEQFSSHFGSFPVGDFHSSGPEVVWPTLKTQQFSSNAFDSGVDYSSINERQKDDLFCSVHDLGDSKEKDFAFSASSTVAGTSSPLKRKQKKKFRSKIGCNSFVISPKPNGKFGSSVQFSPLTTSNMPSHFDGMDRSQVNHLFKEGDFASSVTIHEACEKWRLRGNKSYKDGDLSKAEEFYTLGINSVPTSESGCQIKPLLLCYSNRAATRMSLGRIREALGDCKMASALDPTFLKVQMRTANCHLLLGEIENAMQCFSKCMDSGNAICLDRRVVVEAAEGLQKAQKVVECSNNAAKHLKERTSDAAETALELLTKALSISSYSERLLSLKAEALFSLQRYGEAIQLCEQSQCLAEKNFDMANSTDNLNISTSDSYASVKLWRSSLISKCYFHLGRLETSLNILEKLQQVGSVNDKCVIHEIRELLSLAATIRELLDQKRAGNENFKLGKYTEAVEHYTSAISSNIKSRPFVAICFGNRAAAYQALGQIADAIADCSMAIALDTNYVKAISRRATLHEMVRDYEHAACDLRKLISVLESQSNQKANQSDSPSGSPAVKELRQAHQRLSSVEDQAKRGLPLDFYLILGTKPADTANDIKKAYHKAALKHHPDKAGQLLARSEIGDEGQAWKEILQEVHKDADRLFKMIGEAYTVLSDSQKRSEYDLEEELRTLSKQSNRGGTCRRSTDSNGYGRAADGYRSPSDRSYYRRNGRDHWRTYGHSYSRW</sequence>
<dbReference type="SMART" id="SM00271">
    <property type="entry name" value="DnaJ"/>
    <property type="match status" value="1"/>
</dbReference>
<dbReference type="SMART" id="SM00028">
    <property type="entry name" value="TPR"/>
    <property type="match status" value="7"/>
</dbReference>
<feature type="region of interest" description="Disordered" evidence="1">
    <location>
        <begin position="252"/>
        <end position="278"/>
    </location>
</feature>
<proteinExistence type="predicted"/>
<feature type="region of interest" description="Disordered" evidence="1">
    <location>
        <begin position="1178"/>
        <end position="1208"/>
    </location>
</feature>
<dbReference type="SUPFAM" id="SSF48452">
    <property type="entry name" value="TPR-like"/>
    <property type="match status" value="2"/>
</dbReference>
<dbReference type="Proteomes" id="UP000289738">
    <property type="component" value="Chromosome A06"/>
</dbReference>
<dbReference type="InterPro" id="IPR001623">
    <property type="entry name" value="DnaJ_domain"/>
</dbReference>
<dbReference type="PRINTS" id="PR00625">
    <property type="entry name" value="JDOMAIN"/>
</dbReference>
<feature type="region of interest" description="Disordered" evidence="1">
    <location>
        <begin position="542"/>
        <end position="600"/>
    </location>
</feature>
<feature type="compositionally biased region" description="Polar residues" evidence="1">
    <location>
        <begin position="16"/>
        <end position="25"/>
    </location>
</feature>
<accession>A0A445CLR7</accession>
<evidence type="ECO:0000313" key="4">
    <source>
        <dbReference type="Proteomes" id="UP000289738"/>
    </source>
</evidence>
<feature type="compositionally biased region" description="Basic and acidic residues" evidence="1">
    <location>
        <begin position="197"/>
        <end position="209"/>
    </location>
</feature>
<dbReference type="PROSITE" id="PS50076">
    <property type="entry name" value="DNAJ_2"/>
    <property type="match status" value="1"/>
</dbReference>
<feature type="compositionally biased region" description="Basic residues" evidence="1">
    <location>
        <begin position="558"/>
        <end position="573"/>
    </location>
</feature>
<dbReference type="Gene3D" id="1.10.287.110">
    <property type="entry name" value="DnaJ domain"/>
    <property type="match status" value="1"/>
</dbReference>
<dbReference type="CDD" id="cd06257">
    <property type="entry name" value="DnaJ"/>
    <property type="match status" value="1"/>
</dbReference>